<feature type="region of interest" description="Disordered" evidence="2">
    <location>
        <begin position="887"/>
        <end position="910"/>
    </location>
</feature>
<evidence type="ECO:0000256" key="2">
    <source>
        <dbReference type="SAM" id="MobiDB-lite"/>
    </source>
</evidence>
<dbReference type="PANTHER" id="PTHR47197:SF3">
    <property type="entry name" value="DIHYDRO-HEME D1 DEHYDROGENASE"/>
    <property type="match status" value="1"/>
</dbReference>
<evidence type="ECO:0000313" key="5">
    <source>
        <dbReference type="Proteomes" id="UP000237684"/>
    </source>
</evidence>
<dbReference type="EMBL" id="NIGF01000010">
    <property type="protein sequence ID" value="PQV63570.1"/>
    <property type="molecule type" value="Genomic_DNA"/>
</dbReference>
<comment type="caution">
    <text evidence="4">The sequence shown here is derived from an EMBL/GenBank/DDBJ whole genome shotgun (WGS) entry which is preliminary data.</text>
</comment>
<protein>
    <recommendedName>
        <fullName evidence="6">40-residue YVTN family beta-propeller repeat-containing protein</fullName>
    </recommendedName>
</protein>
<dbReference type="Gene3D" id="3.40.720.10">
    <property type="entry name" value="Alkaline Phosphatase, subunit A"/>
    <property type="match status" value="1"/>
</dbReference>
<dbReference type="InterPro" id="IPR017850">
    <property type="entry name" value="Alkaline_phosphatase_core_sf"/>
</dbReference>
<keyword evidence="3" id="KW-0472">Membrane</keyword>
<dbReference type="InterPro" id="IPR015943">
    <property type="entry name" value="WD40/YVTN_repeat-like_dom_sf"/>
</dbReference>
<feature type="transmembrane region" description="Helical" evidence="3">
    <location>
        <begin position="40"/>
        <end position="59"/>
    </location>
</feature>
<dbReference type="Gene3D" id="2.130.10.10">
    <property type="entry name" value="YVTN repeat-like/Quinoprotein amine dehydrogenase"/>
    <property type="match status" value="3"/>
</dbReference>
<keyword evidence="3" id="KW-0812">Transmembrane</keyword>
<reference evidence="4 5" key="1">
    <citation type="journal article" date="2018" name="Syst. Appl. Microbiol.">
        <title>Abditibacterium utsteinense sp. nov., the first cultivated member of candidate phylum FBP, isolated from ice-free Antarctic soil samples.</title>
        <authorList>
            <person name="Tahon G."/>
            <person name="Tytgat B."/>
            <person name="Lebbe L."/>
            <person name="Carlier A."/>
            <person name="Willems A."/>
        </authorList>
    </citation>
    <scope>NUCLEOTIDE SEQUENCE [LARGE SCALE GENOMIC DNA]</scope>
    <source>
        <strain evidence="4 5">LMG 29911</strain>
    </source>
</reference>
<dbReference type="Pfam" id="PF04185">
    <property type="entry name" value="Phosphoesterase"/>
    <property type="match status" value="1"/>
</dbReference>
<sequence length="910" mass="98317">MPQSEEWPEFQAFFMRNFNNGSLGQKNTARSANMARKQTLATGILGGAIIALGLTFQAASTAPLPPKSSLAAGGVSSQLVTGKRISPLGTQTSVGSFPANLVISPDGRFVLVTNIGSRTYLSVLRVSDGALVSQLDWNGDSPIFKKKKQALYYGLICGAKNGDSTPIYASRGAEGTVAVLSLDENGSLKDTGRNLGVPSDEKTPQTHLAGLSLSGDGSQIYAANNSADPQKMMRGALQILDVASGKLQSEIELPGYPFAVAIQTRGTNSSKIYVSSEQRGVISVIEARSGKVVREIAVGTQPVGLKFDNSQKRLFVVNAGSDTLSIIDTQTDRVLNTVLLRPDNARGLPGATPLGMTLSRDEKWLYIALGDMNAVAVIDLGRKTLAGYLPVGWYPTALAISPDGTRLFVANAKGVAARNSNAKPVAGLKERPQYIQNIIEGTVSTLDLRGARRDLKALTARVLDNNRGLAHLAAPLVNPGIKHVFYIIKENRTYDQVLGDLPRGNGDPSLVLFGRDVTPNQHALAERFALLDNFYCCAEVSGDGWNWTTGGMSSEYTSRNVVHNYGGRVRPYDFEGTNNGIAVDRLGIPDAARPAGGYLWDLAARSGVSFRNYGFFTDDLKLPRTLPEEGTQGLENSPTKRALLGKSDANYRQFDMTYADSEAWKLHNLDAAPKQMPVYGAFKDPARITAWKREFAQHMKNGNLPALSMIRLPRDHTSGTTAGASSPRAMVADNDFAVGQIVETISRSSVWKSSAIIIVEDDAQNGFDHVDAHRSTAYVISPFVPKSHHDSHFYNSDSALKTIEVLLKMPPMNSYDAIAPPLAVFGKSASNDAPFSAILPAREIIAEVNTKKAYRAVASARILNPLREESAPDEELNDILWHSIKGAQKAPARRYSLHLTSTKNEEKDDD</sequence>
<name>A0A2S8SRZ5_9BACT</name>
<proteinExistence type="predicted"/>
<dbReference type="GO" id="GO:0016788">
    <property type="term" value="F:hydrolase activity, acting on ester bonds"/>
    <property type="evidence" value="ECO:0007669"/>
    <property type="project" value="InterPro"/>
</dbReference>
<organism evidence="4 5">
    <name type="scientific">Abditibacterium utsteinense</name>
    <dbReference type="NCBI Taxonomy" id="1960156"/>
    <lineage>
        <taxon>Bacteria</taxon>
        <taxon>Pseudomonadati</taxon>
        <taxon>Abditibacteriota</taxon>
        <taxon>Abditibacteriia</taxon>
        <taxon>Abditibacteriales</taxon>
        <taxon>Abditibacteriaceae</taxon>
        <taxon>Abditibacterium</taxon>
    </lineage>
</organism>
<dbReference type="Proteomes" id="UP000237684">
    <property type="component" value="Unassembled WGS sequence"/>
</dbReference>
<dbReference type="InterPro" id="IPR007312">
    <property type="entry name" value="Phosphoesterase"/>
</dbReference>
<dbReference type="InParanoid" id="A0A2S8SRZ5"/>
<dbReference type="PANTHER" id="PTHR47197">
    <property type="entry name" value="PROTEIN NIRF"/>
    <property type="match status" value="1"/>
</dbReference>
<dbReference type="AlphaFoldDB" id="A0A2S8SRZ5"/>
<evidence type="ECO:0000313" key="4">
    <source>
        <dbReference type="EMBL" id="PQV63570.1"/>
    </source>
</evidence>
<dbReference type="InterPro" id="IPR051200">
    <property type="entry name" value="Host-pathogen_enzymatic-act"/>
</dbReference>
<evidence type="ECO:0000256" key="1">
    <source>
        <dbReference type="ARBA" id="ARBA00022801"/>
    </source>
</evidence>
<evidence type="ECO:0008006" key="6">
    <source>
        <dbReference type="Google" id="ProtNLM"/>
    </source>
</evidence>
<keyword evidence="1" id="KW-0378">Hydrolase</keyword>
<evidence type="ECO:0000256" key="3">
    <source>
        <dbReference type="SAM" id="Phobius"/>
    </source>
</evidence>
<keyword evidence="5" id="KW-1185">Reference proteome</keyword>
<accession>A0A2S8SRZ5</accession>
<dbReference type="SUPFAM" id="SSF50969">
    <property type="entry name" value="YVTN repeat-like/Quinoprotein amine dehydrogenase"/>
    <property type="match status" value="1"/>
</dbReference>
<keyword evidence="3" id="KW-1133">Transmembrane helix</keyword>
<gene>
    <name evidence="4" type="ORF">B1R32_11033</name>
</gene>
<dbReference type="InterPro" id="IPR011044">
    <property type="entry name" value="Quino_amine_DH_bsu"/>
</dbReference>